<proteinExistence type="predicted"/>
<name>A0A1X7T2Q7_AMPQE</name>
<accession>A0A1X7T2Q7</accession>
<reference evidence="1" key="1">
    <citation type="submission" date="2017-05" db="UniProtKB">
        <authorList>
            <consortium name="EnsemblMetazoa"/>
        </authorList>
    </citation>
    <scope>IDENTIFICATION</scope>
</reference>
<dbReference type="InParanoid" id="A0A1X7T2Q7"/>
<dbReference type="AlphaFoldDB" id="A0A1X7T2Q7"/>
<dbReference type="EnsemblMetazoa" id="Aqu2.1.08744_001">
    <property type="protein sequence ID" value="Aqu2.1.08744_001"/>
    <property type="gene ID" value="Aqu2.1.08744"/>
</dbReference>
<evidence type="ECO:0000313" key="1">
    <source>
        <dbReference type="EnsemblMetazoa" id="Aqu2.1.08744_001"/>
    </source>
</evidence>
<sequence length="98" mass="11797">MDDPLPALKATPRYKCKLTYPYEPFGCQDNGYHYYNSDKKMVCMTLFDLSRKSVSNIFFNYELEDEQREQGRESHYFSDQEQAKLRIDEYRVASIYEH</sequence>
<protein>
    <submittedName>
        <fullName evidence="1">Uncharacterized protein</fullName>
    </submittedName>
</protein>
<organism evidence="1">
    <name type="scientific">Amphimedon queenslandica</name>
    <name type="common">Sponge</name>
    <dbReference type="NCBI Taxonomy" id="400682"/>
    <lineage>
        <taxon>Eukaryota</taxon>
        <taxon>Metazoa</taxon>
        <taxon>Porifera</taxon>
        <taxon>Demospongiae</taxon>
        <taxon>Heteroscleromorpha</taxon>
        <taxon>Haplosclerida</taxon>
        <taxon>Niphatidae</taxon>
        <taxon>Amphimedon</taxon>
    </lineage>
</organism>